<reference evidence="1 2" key="2">
    <citation type="submission" date="2018-03" db="EMBL/GenBank/DDBJ databases">
        <title>The ancient ancestry and fast evolution of plastids.</title>
        <authorList>
            <person name="Moore K.R."/>
            <person name="Magnabosco C."/>
            <person name="Momper L."/>
            <person name="Gold D.A."/>
            <person name="Bosak T."/>
            <person name="Fournier G.P."/>
        </authorList>
    </citation>
    <scope>NUCLEOTIDE SEQUENCE [LARGE SCALE GENOMIC DNA]</scope>
    <source>
        <strain evidence="1 2">CCAP 1448/3</strain>
    </source>
</reference>
<accession>A0A2T1C9Q1</accession>
<dbReference type="Proteomes" id="UP000238762">
    <property type="component" value="Unassembled WGS sequence"/>
</dbReference>
<name>A0A2T1C9Q1_9CYAN</name>
<organism evidence="1 2">
    <name type="scientific">Merismopedia glauca CCAP 1448/3</name>
    <dbReference type="NCBI Taxonomy" id="1296344"/>
    <lineage>
        <taxon>Bacteria</taxon>
        <taxon>Bacillati</taxon>
        <taxon>Cyanobacteriota</taxon>
        <taxon>Cyanophyceae</taxon>
        <taxon>Synechococcales</taxon>
        <taxon>Merismopediaceae</taxon>
        <taxon>Merismopedia</taxon>
    </lineage>
</organism>
<sequence>MENQDAKYIINIQNGENINIGDQSQMIRRGFIALATLMSDERVYDLVLLCRSDFKNIYNQIDLLRTYKKLHDILHTIEFHCYRGIVQEARHFPQDLISIDTLIEHKFTLEHNIDRLQDISSQVNFQSSTISCLPQLEEALEKLENAIEHSDKDRLQKAIKILNRVLAIHPSQINTTLNVAAKSLYLSNLIKSINSILDNLVTRNLESDKIERLKNSVEALDNLQKYISILIKNHDDWQLIDLNLRLIEATIDRDYLELEQSWIDLKAMIEKQCGNSEENWAQFLRQDGKSLETALFVENQNLDRIKRCFRSYRRRASNYFYKVDQDLLRLFEDLRVVDEPLTCIIEMIVYDGIKFFND</sequence>
<dbReference type="OrthoDB" id="581906at2"/>
<evidence type="ECO:0000313" key="2">
    <source>
        <dbReference type="Proteomes" id="UP000238762"/>
    </source>
</evidence>
<keyword evidence="2" id="KW-1185">Reference proteome</keyword>
<evidence type="ECO:0000313" key="1">
    <source>
        <dbReference type="EMBL" id="PSB04969.1"/>
    </source>
</evidence>
<protein>
    <submittedName>
        <fullName evidence="1">Uncharacterized protein</fullName>
    </submittedName>
</protein>
<comment type="caution">
    <text evidence="1">The sequence shown here is derived from an EMBL/GenBank/DDBJ whole genome shotgun (WGS) entry which is preliminary data.</text>
</comment>
<proteinExistence type="predicted"/>
<dbReference type="AlphaFoldDB" id="A0A2T1C9Q1"/>
<gene>
    <name evidence="1" type="ORF">C7B64_01735</name>
</gene>
<reference evidence="1 2" key="1">
    <citation type="submission" date="2018-02" db="EMBL/GenBank/DDBJ databases">
        <authorList>
            <person name="Cohen D.B."/>
            <person name="Kent A.D."/>
        </authorList>
    </citation>
    <scope>NUCLEOTIDE SEQUENCE [LARGE SCALE GENOMIC DNA]</scope>
    <source>
        <strain evidence="1 2">CCAP 1448/3</strain>
    </source>
</reference>
<dbReference type="RefSeq" id="WP_106286936.1">
    <property type="nucleotide sequence ID" value="NZ_CAWNTC010000136.1"/>
</dbReference>
<dbReference type="EMBL" id="PVWJ01000005">
    <property type="protein sequence ID" value="PSB04969.1"/>
    <property type="molecule type" value="Genomic_DNA"/>
</dbReference>